<gene>
    <name evidence="1" type="ORF">G3574_22935</name>
</gene>
<dbReference type="Proteomes" id="UP000482155">
    <property type="component" value="Unassembled WGS sequence"/>
</dbReference>
<dbReference type="Pfam" id="PF01527">
    <property type="entry name" value="HTH_Tnp_1"/>
    <property type="match status" value="1"/>
</dbReference>
<dbReference type="InterPro" id="IPR002514">
    <property type="entry name" value="Transposase_8"/>
</dbReference>
<keyword evidence="2" id="KW-1185">Reference proteome</keyword>
<evidence type="ECO:0000313" key="1">
    <source>
        <dbReference type="EMBL" id="NEX63947.1"/>
    </source>
</evidence>
<dbReference type="AlphaFoldDB" id="A0A6B3ST55"/>
<dbReference type="GO" id="GO:0043565">
    <property type="term" value="F:sequence-specific DNA binding"/>
    <property type="evidence" value="ECO:0007669"/>
    <property type="project" value="InterPro"/>
</dbReference>
<organism evidence="1 2">
    <name type="scientific">Noviherbaspirillum galbum</name>
    <dbReference type="NCBI Taxonomy" id="2709383"/>
    <lineage>
        <taxon>Bacteria</taxon>
        <taxon>Pseudomonadati</taxon>
        <taxon>Pseudomonadota</taxon>
        <taxon>Betaproteobacteria</taxon>
        <taxon>Burkholderiales</taxon>
        <taxon>Oxalobacteraceae</taxon>
        <taxon>Noviherbaspirillum</taxon>
    </lineage>
</organism>
<dbReference type="EMBL" id="JAAIVB010000078">
    <property type="protein sequence ID" value="NEX63947.1"/>
    <property type="molecule type" value="Genomic_DNA"/>
</dbReference>
<reference evidence="1 2" key="1">
    <citation type="submission" date="2020-02" db="EMBL/GenBank/DDBJ databases">
        <authorList>
            <person name="Kim M.K."/>
        </authorList>
    </citation>
    <scope>NUCLEOTIDE SEQUENCE [LARGE SCALE GENOMIC DNA]</scope>
    <source>
        <strain evidence="1 2">17J57-3</strain>
    </source>
</reference>
<dbReference type="InterPro" id="IPR010921">
    <property type="entry name" value="Trp_repressor/repl_initiator"/>
</dbReference>
<comment type="caution">
    <text evidence="1">The sequence shown here is derived from an EMBL/GenBank/DDBJ whole genome shotgun (WGS) entry which is preliminary data.</text>
</comment>
<sequence>MRGKQYSAEFRAVAVKRMLHGQKNCRDLAHELGVTTCKLNQWFRKHLAEHEGRLRHEGKIR</sequence>
<protein>
    <submittedName>
        <fullName evidence="1">Transposase</fullName>
    </submittedName>
</protein>
<accession>A0A6B3ST55</accession>
<dbReference type="RefSeq" id="WP_163967880.1">
    <property type="nucleotide sequence ID" value="NZ_JAAIVB010000078.1"/>
</dbReference>
<dbReference type="GO" id="GO:0004803">
    <property type="term" value="F:transposase activity"/>
    <property type="evidence" value="ECO:0007669"/>
    <property type="project" value="InterPro"/>
</dbReference>
<dbReference type="InterPro" id="IPR036388">
    <property type="entry name" value="WH-like_DNA-bd_sf"/>
</dbReference>
<dbReference type="Gene3D" id="1.10.10.10">
    <property type="entry name" value="Winged helix-like DNA-binding domain superfamily/Winged helix DNA-binding domain"/>
    <property type="match status" value="1"/>
</dbReference>
<evidence type="ECO:0000313" key="2">
    <source>
        <dbReference type="Proteomes" id="UP000482155"/>
    </source>
</evidence>
<proteinExistence type="predicted"/>
<dbReference type="SUPFAM" id="SSF48295">
    <property type="entry name" value="TrpR-like"/>
    <property type="match status" value="1"/>
</dbReference>
<dbReference type="GO" id="GO:0006313">
    <property type="term" value="P:DNA transposition"/>
    <property type="evidence" value="ECO:0007669"/>
    <property type="project" value="InterPro"/>
</dbReference>
<name>A0A6B3ST55_9BURK</name>